<dbReference type="GO" id="GO:0005524">
    <property type="term" value="F:ATP binding"/>
    <property type="evidence" value="ECO:0007669"/>
    <property type="project" value="UniProtKB-KW"/>
</dbReference>
<comment type="cofactor">
    <cofactor evidence="1">
        <name>Mg(2+)</name>
        <dbReference type="ChEBI" id="CHEBI:18420"/>
    </cofactor>
</comment>
<protein>
    <recommendedName>
        <fullName evidence="1">ATP-dependent DNA helicase</fullName>
        <ecNumber evidence="1">5.6.2.3</ecNumber>
    </recommendedName>
</protein>
<organism evidence="3 4">
    <name type="scientific">Austropuccinia psidii MF-1</name>
    <dbReference type="NCBI Taxonomy" id="1389203"/>
    <lineage>
        <taxon>Eukaryota</taxon>
        <taxon>Fungi</taxon>
        <taxon>Dikarya</taxon>
        <taxon>Basidiomycota</taxon>
        <taxon>Pucciniomycotina</taxon>
        <taxon>Pucciniomycetes</taxon>
        <taxon>Pucciniales</taxon>
        <taxon>Sphaerophragmiaceae</taxon>
        <taxon>Austropuccinia</taxon>
    </lineage>
</organism>
<dbReference type="PANTHER" id="PTHR10492:SF57">
    <property type="entry name" value="ATP-DEPENDENT DNA HELICASE"/>
    <property type="match status" value="1"/>
</dbReference>
<dbReference type="GO" id="GO:0016787">
    <property type="term" value="F:hydrolase activity"/>
    <property type="evidence" value="ECO:0007669"/>
    <property type="project" value="UniProtKB-KW"/>
</dbReference>
<evidence type="ECO:0000313" key="4">
    <source>
        <dbReference type="Proteomes" id="UP000765509"/>
    </source>
</evidence>
<accession>A0A9Q3HEH6</accession>
<keyword evidence="1" id="KW-0233">DNA recombination</keyword>
<feature type="domain" description="DNA helicase Pif1-like DEAD-box helicase" evidence="2">
    <location>
        <begin position="103"/>
        <end position="318"/>
    </location>
</feature>
<evidence type="ECO:0000259" key="2">
    <source>
        <dbReference type="Pfam" id="PF05970"/>
    </source>
</evidence>
<dbReference type="Pfam" id="PF05970">
    <property type="entry name" value="PIF1"/>
    <property type="match status" value="1"/>
</dbReference>
<keyword evidence="4" id="KW-1185">Reference proteome</keyword>
<reference evidence="3" key="1">
    <citation type="submission" date="2021-03" db="EMBL/GenBank/DDBJ databases">
        <title>Draft genome sequence of rust myrtle Austropuccinia psidii MF-1, a brazilian biotype.</title>
        <authorList>
            <person name="Quecine M.C."/>
            <person name="Pachon D.M.R."/>
            <person name="Bonatelli M.L."/>
            <person name="Correr F.H."/>
            <person name="Franceschini L.M."/>
            <person name="Leite T.F."/>
            <person name="Margarido G.R.A."/>
            <person name="Almeida C.A."/>
            <person name="Ferrarezi J.A."/>
            <person name="Labate C.A."/>
        </authorList>
    </citation>
    <scope>NUCLEOTIDE SEQUENCE</scope>
    <source>
        <strain evidence="3">MF-1</strain>
    </source>
</reference>
<keyword evidence="1" id="KW-0067">ATP-binding</keyword>
<dbReference type="Gene3D" id="3.40.50.300">
    <property type="entry name" value="P-loop containing nucleotide triphosphate hydrolases"/>
    <property type="match status" value="1"/>
</dbReference>
<dbReference type="EC" id="5.6.2.3" evidence="1"/>
<dbReference type="GO" id="GO:0006310">
    <property type="term" value="P:DNA recombination"/>
    <property type="evidence" value="ECO:0007669"/>
    <property type="project" value="UniProtKB-KW"/>
</dbReference>
<dbReference type="OrthoDB" id="3366231at2759"/>
<dbReference type="InterPro" id="IPR010285">
    <property type="entry name" value="DNA_helicase_pif1-like_DEAD"/>
</dbReference>
<keyword evidence="1" id="KW-0347">Helicase</keyword>
<keyword evidence="1" id="KW-0227">DNA damage</keyword>
<dbReference type="SUPFAM" id="SSF52540">
    <property type="entry name" value="P-loop containing nucleoside triphosphate hydrolases"/>
    <property type="match status" value="1"/>
</dbReference>
<name>A0A9Q3HEH6_9BASI</name>
<proteinExistence type="inferred from homology"/>
<dbReference type="GO" id="GO:0006281">
    <property type="term" value="P:DNA repair"/>
    <property type="evidence" value="ECO:0007669"/>
    <property type="project" value="UniProtKB-KW"/>
</dbReference>
<keyword evidence="1" id="KW-0547">Nucleotide-binding</keyword>
<sequence length="355" mass="40013">MFIIILIHIPPSKPNQLFHDHVEALSDDCAYLLQHKLQVSNPIKPEATNLCLFFLQKELHSCGKTLEQVGLMMKYIPDHQYTLIDNITILNTPNQDEVCYSNITNQQCPIFIVIMNQLEHKLQVLAYSDGQGGSGKTFLLKTIIIKANRQRIATIEVLASGISALLLVGGTTAHSMLGIQLDMHSETSCTWLPSDSKGKRWQEIRLIIWDEISLQHRYAIKAVDCSFCDLHQQQVPFGTLSFVYSGDFRQILPVFKGGIISDQAFACLKHSYLWDSLHQFTLTQNLQLAPSTSNTNPNQPNFVDWLLAIGDGTFQDTDTCKIDISIVKHYIHNNPDLVLKAVTNSTYRELGTVLC</sequence>
<gene>
    <name evidence="3" type="ORF">O181_041072</name>
</gene>
<dbReference type="GO" id="GO:0043139">
    <property type="term" value="F:5'-3' DNA helicase activity"/>
    <property type="evidence" value="ECO:0007669"/>
    <property type="project" value="UniProtKB-EC"/>
</dbReference>
<evidence type="ECO:0000313" key="3">
    <source>
        <dbReference type="EMBL" id="MBW0501357.1"/>
    </source>
</evidence>
<dbReference type="InterPro" id="IPR027417">
    <property type="entry name" value="P-loop_NTPase"/>
</dbReference>
<dbReference type="AlphaFoldDB" id="A0A9Q3HEH6"/>
<evidence type="ECO:0000256" key="1">
    <source>
        <dbReference type="RuleBase" id="RU363044"/>
    </source>
</evidence>
<comment type="similarity">
    <text evidence="1">Belongs to the helicase family.</text>
</comment>
<keyword evidence="1" id="KW-0378">Hydrolase</keyword>
<dbReference type="PANTHER" id="PTHR10492">
    <property type="match status" value="1"/>
</dbReference>
<dbReference type="GO" id="GO:0000723">
    <property type="term" value="P:telomere maintenance"/>
    <property type="evidence" value="ECO:0007669"/>
    <property type="project" value="InterPro"/>
</dbReference>
<comment type="caution">
    <text evidence="3">The sequence shown here is derived from an EMBL/GenBank/DDBJ whole genome shotgun (WGS) entry which is preliminary data.</text>
</comment>
<dbReference type="Proteomes" id="UP000765509">
    <property type="component" value="Unassembled WGS sequence"/>
</dbReference>
<dbReference type="EMBL" id="AVOT02016281">
    <property type="protein sequence ID" value="MBW0501357.1"/>
    <property type="molecule type" value="Genomic_DNA"/>
</dbReference>
<keyword evidence="1" id="KW-0234">DNA repair</keyword>
<comment type="catalytic activity">
    <reaction evidence="1">
        <text>ATP + H2O = ADP + phosphate + H(+)</text>
        <dbReference type="Rhea" id="RHEA:13065"/>
        <dbReference type="ChEBI" id="CHEBI:15377"/>
        <dbReference type="ChEBI" id="CHEBI:15378"/>
        <dbReference type="ChEBI" id="CHEBI:30616"/>
        <dbReference type="ChEBI" id="CHEBI:43474"/>
        <dbReference type="ChEBI" id="CHEBI:456216"/>
        <dbReference type="EC" id="5.6.2.3"/>
    </reaction>
</comment>